<dbReference type="PANTHER" id="PTHR38664">
    <property type="entry name" value="SLR0058 PROTEIN"/>
    <property type="match status" value="1"/>
</dbReference>
<dbReference type="EMBL" id="JBEPSH010000005">
    <property type="protein sequence ID" value="MET4577855.1"/>
    <property type="molecule type" value="Genomic_DNA"/>
</dbReference>
<dbReference type="PANTHER" id="PTHR38664:SF1">
    <property type="entry name" value="SLR0058 PROTEIN"/>
    <property type="match status" value="1"/>
</dbReference>
<keyword evidence="3" id="KW-1185">Reference proteome</keyword>
<feature type="region of interest" description="Disordered" evidence="1">
    <location>
        <begin position="1"/>
        <end position="29"/>
    </location>
</feature>
<protein>
    <submittedName>
        <fullName evidence="2">Poly(Hydroxyalkanoate) granule-associated protein</fullName>
    </submittedName>
</protein>
<comment type="caution">
    <text evidence="2">The sequence shown here is derived from an EMBL/GenBank/DDBJ whole genome shotgun (WGS) entry which is preliminary data.</text>
</comment>
<organism evidence="2 3">
    <name type="scientific">Ottowia thiooxydans</name>
    <dbReference type="NCBI Taxonomy" id="219182"/>
    <lineage>
        <taxon>Bacteria</taxon>
        <taxon>Pseudomonadati</taxon>
        <taxon>Pseudomonadota</taxon>
        <taxon>Betaproteobacteria</taxon>
        <taxon>Burkholderiales</taxon>
        <taxon>Comamonadaceae</taxon>
        <taxon>Ottowia</taxon>
    </lineage>
</organism>
<dbReference type="Pfam" id="PF05597">
    <property type="entry name" value="Phasin"/>
    <property type="match status" value="1"/>
</dbReference>
<name>A0ABV2QA19_9BURK</name>
<proteinExistence type="predicted"/>
<evidence type="ECO:0000313" key="3">
    <source>
        <dbReference type="Proteomes" id="UP001549320"/>
    </source>
</evidence>
<accession>A0ABV2QA19</accession>
<feature type="compositionally biased region" description="Polar residues" evidence="1">
    <location>
        <begin position="1"/>
        <end position="14"/>
    </location>
</feature>
<dbReference type="Proteomes" id="UP001549320">
    <property type="component" value="Unassembled WGS sequence"/>
</dbReference>
<dbReference type="InterPro" id="IPR008769">
    <property type="entry name" value="PhaF_PhaI"/>
</dbReference>
<feature type="compositionally biased region" description="Basic and acidic residues" evidence="1">
    <location>
        <begin position="134"/>
        <end position="144"/>
    </location>
</feature>
<reference evidence="2 3" key="1">
    <citation type="submission" date="2024-06" db="EMBL/GenBank/DDBJ databases">
        <title>Sorghum-associated microbial communities from plants grown in Nebraska, USA.</title>
        <authorList>
            <person name="Schachtman D."/>
        </authorList>
    </citation>
    <scope>NUCLEOTIDE SEQUENCE [LARGE SCALE GENOMIC DNA]</scope>
    <source>
        <strain evidence="2 3">2709</strain>
    </source>
</reference>
<feature type="region of interest" description="Disordered" evidence="1">
    <location>
        <begin position="134"/>
        <end position="156"/>
    </location>
</feature>
<evidence type="ECO:0000256" key="1">
    <source>
        <dbReference type="SAM" id="MobiDB-lite"/>
    </source>
</evidence>
<dbReference type="RefSeq" id="WP_354444572.1">
    <property type="nucleotide sequence ID" value="NZ_JBEPSH010000005.1"/>
</dbReference>
<evidence type="ECO:0000313" key="2">
    <source>
        <dbReference type="EMBL" id="MET4577855.1"/>
    </source>
</evidence>
<sequence>MVTRKSGSTPSNENPEVPEGAASDTDAGEAAHQNIWLAGLGAFAKAQAEGTKAFEALVNDGISMQRKTQAMAQERMSEATQRIEELASRAGSVATDRWDKLEGIFEQRVARALERLGLPTAADLQRLSERLDALERANETDKTTAAKAPGRSRQKD</sequence>
<gene>
    <name evidence="2" type="ORF">ABIE13_002966</name>
</gene>